<dbReference type="PIRSF" id="PIRSF006648">
    <property type="entry name" value="DrrB"/>
    <property type="match status" value="1"/>
</dbReference>
<dbReference type="PANTHER" id="PTHR43229">
    <property type="entry name" value="NODULATION PROTEIN J"/>
    <property type="match status" value="1"/>
</dbReference>
<feature type="transmembrane region" description="Helical" evidence="5">
    <location>
        <begin position="16"/>
        <end position="37"/>
    </location>
</feature>
<keyword evidence="3 5" id="KW-1133">Transmembrane helix</keyword>
<evidence type="ECO:0000313" key="8">
    <source>
        <dbReference type="Proteomes" id="UP000678895"/>
    </source>
</evidence>
<evidence type="ECO:0000313" key="7">
    <source>
        <dbReference type="EMBL" id="GIO41148.1"/>
    </source>
</evidence>
<proteinExistence type="inferred from homology"/>
<protein>
    <recommendedName>
        <fullName evidence="5">Transport permease protein</fullName>
    </recommendedName>
</protein>
<keyword evidence="4 5" id="KW-0472">Membrane</keyword>
<feature type="domain" description="ABC transmembrane type-2" evidence="6">
    <location>
        <begin position="7"/>
        <end position="236"/>
    </location>
</feature>
<evidence type="ECO:0000256" key="2">
    <source>
        <dbReference type="ARBA" id="ARBA00022692"/>
    </source>
</evidence>
<dbReference type="GO" id="GO:0140359">
    <property type="term" value="F:ABC-type transporter activity"/>
    <property type="evidence" value="ECO:0007669"/>
    <property type="project" value="InterPro"/>
</dbReference>
<evidence type="ECO:0000259" key="6">
    <source>
        <dbReference type="PROSITE" id="PS51012"/>
    </source>
</evidence>
<comment type="caution">
    <text evidence="7">The sequence shown here is derived from an EMBL/GenBank/DDBJ whole genome shotgun (WGS) entry which is preliminary data.</text>
</comment>
<evidence type="ECO:0000256" key="3">
    <source>
        <dbReference type="ARBA" id="ARBA00022989"/>
    </source>
</evidence>
<reference evidence="7" key="1">
    <citation type="submission" date="2021-03" db="EMBL/GenBank/DDBJ databases">
        <title>Antimicrobial resistance genes in bacteria isolated from Japanese honey, and their potential for conferring macrolide and lincosamide resistance in the American foulbrood pathogen Paenibacillus larvae.</title>
        <authorList>
            <person name="Okamoto M."/>
            <person name="Kumagai M."/>
            <person name="Kanamori H."/>
            <person name="Takamatsu D."/>
        </authorList>
    </citation>
    <scope>NUCLEOTIDE SEQUENCE</scope>
    <source>
        <strain evidence="7">J41TS4</strain>
    </source>
</reference>
<dbReference type="InterPro" id="IPR051784">
    <property type="entry name" value="Nod_factor_ABC_transporter"/>
</dbReference>
<dbReference type="InterPro" id="IPR013525">
    <property type="entry name" value="ABC2_TM"/>
</dbReference>
<dbReference type="Pfam" id="PF01061">
    <property type="entry name" value="ABC2_membrane"/>
    <property type="match status" value="1"/>
</dbReference>
<dbReference type="PANTHER" id="PTHR43229:SF2">
    <property type="entry name" value="NODULATION PROTEIN J"/>
    <property type="match status" value="1"/>
</dbReference>
<dbReference type="InterPro" id="IPR047817">
    <property type="entry name" value="ABC2_TM_bact-type"/>
</dbReference>
<evidence type="ECO:0000256" key="5">
    <source>
        <dbReference type="RuleBase" id="RU361157"/>
    </source>
</evidence>
<dbReference type="EMBL" id="BORS01000002">
    <property type="protein sequence ID" value="GIO41148.1"/>
    <property type="molecule type" value="Genomic_DNA"/>
</dbReference>
<keyword evidence="8" id="KW-1185">Reference proteome</keyword>
<keyword evidence="5" id="KW-0813">Transport</keyword>
<dbReference type="InterPro" id="IPR000412">
    <property type="entry name" value="ABC_2_transport"/>
</dbReference>
<name>A0A919Y2K4_9BACL</name>
<organism evidence="7 8">
    <name type="scientific">Paenibacillus apis</name>
    <dbReference type="NCBI Taxonomy" id="1792174"/>
    <lineage>
        <taxon>Bacteria</taxon>
        <taxon>Bacillati</taxon>
        <taxon>Bacillota</taxon>
        <taxon>Bacilli</taxon>
        <taxon>Bacillales</taxon>
        <taxon>Paenibacillaceae</taxon>
        <taxon>Paenibacillus</taxon>
    </lineage>
</organism>
<comment type="subcellular location">
    <subcellularLocation>
        <location evidence="5">Cell membrane</location>
        <topology evidence="5">Multi-pass membrane protein</topology>
    </subcellularLocation>
    <subcellularLocation>
        <location evidence="1">Membrane</location>
        <topology evidence="1">Multi-pass membrane protein</topology>
    </subcellularLocation>
</comment>
<gene>
    <name evidence="7" type="ORF">J41TS4_09060</name>
</gene>
<dbReference type="PROSITE" id="PS51012">
    <property type="entry name" value="ABC_TM2"/>
    <property type="match status" value="1"/>
</dbReference>
<feature type="transmembrane region" description="Helical" evidence="5">
    <location>
        <begin position="89"/>
        <end position="115"/>
    </location>
</feature>
<evidence type="ECO:0000256" key="1">
    <source>
        <dbReference type="ARBA" id="ARBA00004141"/>
    </source>
</evidence>
<accession>A0A919Y2K4</accession>
<dbReference type="RefSeq" id="WP_301625171.1">
    <property type="nucleotide sequence ID" value="NZ_BORS01000002.1"/>
</dbReference>
<feature type="transmembrane region" description="Helical" evidence="5">
    <location>
        <begin position="49"/>
        <end position="68"/>
    </location>
</feature>
<keyword evidence="2 5" id="KW-0812">Transmembrane</keyword>
<feature type="transmembrane region" description="Helical" evidence="5">
    <location>
        <begin position="121"/>
        <end position="146"/>
    </location>
</feature>
<comment type="similarity">
    <text evidence="5">Belongs to the ABC-2 integral membrane protein family.</text>
</comment>
<keyword evidence="5" id="KW-1003">Cell membrane</keyword>
<feature type="transmembrane region" description="Helical" evidence="5">
    <location>
        <begin position="211"/>
        <end position="230"/>
    </location>
</feature>
<dbReference type="Proteomes" id="UP000678895">
    <property type="component" value="Unassembled WGS sequence"/>
</dbReference>
<sequence>MKTIFKLTLKSAVRDPFLFFWSILLPVTGAIGLGMLFNSSEYPRHILTGMMAVSILFYSFMTTAYSILVQRRRGVYHLLRITPLPLWKYIYSISSAWTLTSVLCGMVVLLAGGLVFGIDQFVFAALLVIPIIFLAAIGYVFLSFFVASLTRTEGNLSMITSIGILPFLFCSNAFYSLAGAPQWIQTISRFNPFQWFVDGLRSSLALDWPNYFINIGLLFIVGTVTFVLALRTFRYADV</sequence>
<feature type="transmembrane region" description="Helical" evidence="5">
    <location>
        <begin position="158"/>
        <end position="178"/>
    </location>
</feature>
<dbReference type="AlphaFoldDB" id="A0A919Y2K4"/>
<evidence type="ECO:0000256" key="4">
    <source>
        <dbReference type="ARBA" id="ARBA00023136"/>
    </source>
</evidence>
<dbReference type="GO" id="GO:0043190">
    <property type="term" value="C:ATP-binding cassette (ABC) transporter complex"/>
    <property type="evidence" value="ECO:0007669"/>
    <property type="project" value="InterPro"/>
</dbReference>